<organism evidence="2 3">
    <name type="scientific">Melipona bicolor</name>
    <dbReference type="NCBI Taxonomy" id="60889"/>
    <lineage>
        <taxon>Eukaryota</taxon>
        <taxon>Metazoa</taxon>
        <taxon>Ecdysozoa</taxon>
        <taxon>Arthropoda</taxon>
        <taxon>Hexapoda</taxon>
        <taxon>Insecta</taxon>
        <taxon>Pterygota</taxon>
        <taxon>Neoptera</taxon>
        <taxon>Endopterygota</taxon>
        <taxon>Hymenoptera</taxon>
        <taxon>Apocrita</taxon>
        <taxon>Aculeata</taxon>
        <taxon>Apoidea</taxon>
        <taxon>Anthophila</taxon>
        <taxon>Apidae</taxon>
        <taxon>Melipona</taxon>
    </lineage>
</organism>
<accession>A0AA40KE57</accession>
<comment type="caution">
    <text evidence="2">The sequence shown here is derived from an EMBL/GenBank/DDBJ whole genome shotgun (WGS) entry which is preliminary data.</text>
</comment>
<evidence type="ECO:0000256" key="1">
    <source>
        <dbReference type="SAM" id="Coils"/>
    </source>
</evidence>
<keyword evidence="1" id="KW-0175">Coiled coil</keyword>
<gene>
    <name evidence="2" type="ORF">K0M31_018146</name>
</gene>
<evidence type="ECO:0000313" key="2">
    <source>
        <dbReference type="EMBL" id="KAK1116757.1"/>
    </source>
</evidence>
<name>A0AA40KE57_9HYME</name>
<protein>
    <submittedName>
        <fullName evidence="2">Uncharacterized protein</fullName>
    </submittedName>
</protein>
<dbReference type="Proteomes" id="UP001177670">
    <property type="component" value="Unassembled WGS sequence"/>
</dbReference>
<evidence type="ECO:0000313" key="3">
    <source>
        <dbReference type="Proteomes" id="UP001177670"/>
    </source>
</evidence>
<keyword evidence="3" id="KW-1185">Reference proteome</keyword>
<dbReference type="EMBL" id="JAHYIQ010000063">
    <property type="protein sequence ID" value="KAK1116757.1"/>
    <property type="molecule type" value="Genomic_DNA"/>
</dbReference>
<sequence length="116" mass="13741">MTVRNETIISDLKAKLSRTKEDLEDALKAKFIVKEKYKRLLENARTEARKESEVLQENIVRICTSVLENFGPRSMDRRRTPCYQIKSHRKLKCHQKITNKLRGKVFLKRIHVMLCV</sequence>
<dbReference type="AlphaFoldDB" id="A0AA40KE57"/>
<reference evidence="2" key="1">
    <citation type="submission" date="2021-10" db="EMBL/GenBank/DDBJ databases">
        <title>Melipona bicolor Genome sequencing and assembly.</title>
        <authorList>
            <person name="Araujo N.S."/>
            <person name="Arias M.C."/>
        </authorList>
    </citation>
    <scope>NUCLEOTIDE SEQUENCE</scope>
    <source>
        <strain evidence="2">USP_2M_L1-L4_2017</strain>
        <tissue evidence="2">Whole body</tissue>
    </source>
</reference>
<proteinExistence type="predicted"/>
<feature type="coiled-coil region" evidence="1">
    <location>
        <begin position="9"/>
        <end position="58"/>
    </location>
</feature>